<proteinExistence type="inferred from homology"/>
<evidence type="ECO:0000256" key="7">
    <source>
        <dbReference type="ARBA" id="ARBA00022679"/>
    </source>
</evidence>
<comment type="similarity">
    <text evidence="2">Belongs to the CobT family.</text>
</comment>
<dbReference type="FunFam" id="3.40.50.10210:FF:000001">
    <property type="entry name" value="Nicotinate-nucleotide--dimethylbenzimidazole phosphoribosyltransferase"/>
    <property type="match status" value="1"/>
</dbReference>
<evidence type="ECO:0000256" key="6">
    <source>
        <dbReference type="ARBA" id="ARBA00022676"/>
    </source>
</evidence>
<dbReference type="AlphaFoldDB" id="A0A381V808"/>
<dbReference type="Gene3D" id="1.10.1610.10">
    <property type="match status" value="1"/>
</dbReference>
<evidence type="ECO:0000256" key="4">
    <source>
        <dbReference type="ARBA" id="ARBA00015486"/>
    </source>
</evidence>
<dbReference type="InterPro" id="IPR003200">
    <property type="entry name" value="Nict_dMeBzImd_PRibTrfase"/>
</dbReference>
<dbReference type="NCBIfam" id="TIGR03160">
    <property type="entry name" value="cobT_DBIPRT"/>
    <property type="match status" value="1"/>
</dbReference>
<evidence type="ECO:0000256" key="3">
    <source>
        <dbReference type="ARBA" id="ARBA00011991"/>
    </source>
</evidence>
<evidence type="ECO:0000256" key="2">
    <source>
        <dbReference type="ARBA" id="ARBA00007110"/>
    </source>
</evidence>
<keyword evidence="5" id="KW-0169">Cobalamin biosynthesis</keyword>
<dbReference type="EMBL" id="UINC01008102">
    <property type="protein sequence ID" value="SVA36512.1"/>
    <property type="molecule type" value="Genomic_DNA"/>
</dbReference>
<protein>
    <recommendedName>
        <fullName evidence="4">Nicotinate-nucleotide--dimethylbenzimidazole phosphoribosyltransferase</fullName>
        <ecNumber evidence="3">2.4.2.21</ecNumber>
    </recommendedName>
    <alternativeName>
        <fullName evidence="8">N(1)-alpha-phosphoribosyltransferase</fullName>
    </alternativeName>
</protein>
<keyword evidence="7" id="KW-0808">Transferase</keyword>
<dbReference type="HAMAP" id="MF_00230">
    <property type="entry name" value="CobT"/>
    <property type="match status" value="1"/>
</dbReference>
<dbReference type="InterPro" id="IPR023195">
    <property type="entry name" value="Nict_dMeBzImd_PRibTrfase_N"/>
</dbReference>
<dbReference type="SUPFAM" id="SSF52733">
    <property type="entry name" value="Nicotinate mononucleotide:5,6-dimethylbenzimidazole phosphoribosyltransferase (CobT)"/>
    <property type="match status" value="1"/>
</dbReference>
<dbReference type="EC" id="2.4.2.21" evidence="3"/>
<dbReference type="InterPro" id="IPR036087">
    <property type="entry name" value="Nict_dMeBzImd_PRibTrfase_sf"/>
</dbReference>
<dbReference type="CDD" id="cd02439">
    <property type="entry name" value="DMB-PRT_CobT"/>
    <property type="match status" value="1"/>
</dbReference>
<keyword evidence="6" id="KW-0328">Glycosyltransferase</keyword>
<dbReference type="InterPro" id="IPR017846">
    <property type="entry name" value="Nict_dMeBzImd_PRibTrfase_bact"/>
</dbReference>
<evidence type="ECO:0000256" key="1">
    <source>
        <dbReference type="ARBA" id="ARBA00005049"/>
    </source>
</evidence>
<evidence type="ECO:0000256" key="8">
    <source>
        <dbReference type="ARBA" id="ARBA00030686"/>
    </source>
</evidence>
<dbReference type="UniPathway" id="UPA00061">
    <property type="reaction ID" value="UER00516"/>
</dbReference>
<dbReference type="Gene3D" id="3.40.50.10210">
    <property type="match status" value="1"/>
</dbReference>
<dbReference type="GO" id="GO:0008939">
    <property type="term" value="F:nicotinate-nucleotide-dimethylbenzimidazole phosphoribosyltransferase activity"/>
    <property type="evidence" value="ECO:0007669"/>
    <property type="project" value="UniProtKB-EC"/>
</dbReference>
<reference evidence="10" key="1">
    <citation type="submission" date="2018-05" db="EMBL/GenBank/DDBJ databases">
        <authorList>
            <person name="Lanie J.A."/>
            <person name="Ng W.-L."/>
            <person name="Kazmierczak K.M."/>
            <person name="Andrzejewski T.M."/>
            <person name="Davidsen T.M."/>
            <person name="Wayne K.J."/>
            <person name="Tettelin H."/>
            <person name="Glass J.I."/>
            <person name="Rusch D."/>
            <person name="Podicherti R."/>
            <person name="Tsui H.-C.T."/>
            <person name="Winkler M.E."/>
        </authorList>
    </citation>
    <scope>NUCLEOTIDE SEQUENCE</scope>
</reference>
<comment type="catalytic activity">
    <reaction evidence="9">
        <text>5,6-dimethylbenzimidazole + nicotinate beta-D-ribonucleotide = alpha-ribazole 5'-phosphate + nicotinate + H(+)</text>
        <dbReference type="Rhea" id="RHEA:11196"/>
        <dbReference type="ChEBI" id="CHEBI:15378"/>
        <dbReference type="ChEBI" id="CHEBI:15890"/>
        <dbReference type="ChEBI" id="CHEBI:32544"/>
        <dbReference type="ChEBI" id="CHEBI:57502"/>
        <dbReference type="ChEBI" id="CHEBI:57918"/>
        <dbReference type="EC" id="2.4.2.21"/>
    </reaction>
</comment>
<evidence type="ECO:0000256" key="9">
    <source>
        <dbReference type="ARBA" id="ARBA00047340"/>
    </source>
</evidence>
<dbReference type="PANTHER" id="PTHR43463:SF1">
    <property type="entry name" value="NICOTINATE-NUCLEOTIDE--DIMETHYLBENZIMIDAZOLE PHOSPHORIBOSYLTRANSFERASE"/>
    <property type="match status" value="1"/>
</dbReference>
<dbReference type="NCBIfam" id="NF000996">
    <property type="entry name" value="PRK00105.1"/>
    <property type="match status" value="1"/>
</dbReference>
<organism evidence="10">
    <name type="scientific">marine metagenome</name>
    <dbReference type="NCBI Taxonomy" id="408172"/>
    <lineage>
        <taxon>unclassified sequences</taxon>
        <taxon>metagenomes</taxon>
        <taxon>ecological metagenomes</taxon>
    </lineage>
</organism>
<dbReference type="Pfam" id="PF02277">
    <property type="entry name" value="DBI_PRT"/>
    <property type="match status" value="1"/>
</dbReference>
<accession>A0A381V808</accession>
<dbReference type="PANTHER" id="PTHR43463">
    <property type="entry name" value="NICOTINATE-NUCLEOTIDE--DIMETHYLBENZIMIDAZOLE PHOSPHORIBOSYLTRANSFERASE"/>
    <property type="match status" value="1"/>
</dbReference>
<name>A0A381V808_9ZZZZ</name>
<gene>
    <name evidence="10" type="ORF">METZ01_LOCUS89366</name>
</gene>
<dbReference type="GO" id="GO:0009236">
    <property type="term" value="P:cobalamin biosynthetic process"/>
    <property type="evidence" value="ECO:0007669"/>
    <property type="project" value="UniProtKB-KW"/>
</dbReference>
<comment type="pathway">
    <text evidence="1">Nucleoside biosynthesis; alpha-ribazole biosynthesis; alpha-ribazole from 5,6-dimethylbenzimidazole: step 1/2.</text>
</comment>
<evidence type="ECO:0000313" key="10">
    <source>
        <dbReference type="EMBL" id="SVA36512.1"/>
    </source>
</evidence>
<evidence type="ECO:0000256" key="5">
    <source>
        <dbReference type="ARBA" id="ARBA00022573"/>
    </source>
</evidence>
<sequence length="350" mass="37275">MRKFLIPPVSSNIDVDLKKKIDGKTKPPGSLGRLETLALQCGKIQNSLNPELVNPTILVFAGDHGITEEGVSPYPQEVTAQMVLNFLNGGAAINVFCRQNNISLHVVDAGVKTDFPEGTELINANIGRGTKNFCKEAAMSLEECERAIEKGAELSRTVPVSTCNVIGFGEMGIGNTSSAAALTQRFTGLPVEDCVGKGTGLDDSGLEQKQNTIRQALEKHAEIKEPQAVLSTFGGFEIAMMVGAILESAVLKRIILIDGFIASAAFLAASRIVPEIKQYAVFTHKSDEQGHAEILKYLQVEPLISLGMRLGEGTGAAVAFPILQSAVSFLNQMASFESAGVSGRTDVKKA</sequence>